<dbReference type="GO" id="GO:0051537">
    <property type="term" value="F:2 iron, 2 sulfur cluster binding"/>
    <property type="evidence" value="ECO:0007669"/>
    <property type="project" value="UniProtKB-KW"/>
</dbReference>
<evidence type="ECO:0000256" key="18">
    <source>
        <dbReference type="ARBA" id="ARBA00023157"/>
    </source>
</evidence>
<keyword evidence="17" id="KW-0472">Membrane</keyword>
<dbReference type="GO" id="GO:0016491">
    <property type="term" value="F:oxidoreductase activity"/>
    <property type="evidence" value="ECO:0007669"/>
    <property type="project" value="UniProtKB-KW"/>
</dbReference>
<keyword evidence="9" id="KW-0812">Transmembrane</keyword>
<dbReference type="Gene3D" id="2.102.10.10">
    <property type="entry name" value="Rieske [2Fe-2S] iron-sulphur domain"/>
    <property type="match status" value="1"/>
</dbReference>
<evidence type="ECO:0000259" key="22">
    <source>
        <dbReference type="PROSITE" id="PS51296"/>
    </source>
</evidence>
<reference evidence="23 24" key="1">
    <citation type="journal article" date="2008" name="Int. J. Syst. Evol. Microbiol.">
        <title>Neptunomonas japonica sp. nov., an Osedax japonicus symbiont-like bacterium isolated from sediment adjacent to sperm whale carcasses off Kagoshima, Japan.</title>
        <authorList>
            <person name="Miyazaki M."/>
            <person name="Nogi Y."/>
            <person name="Fujiwara Y."/>
            <person name="Kawato M."/>
            <person name="Kubokawa K."/>
            <person name="Horikoshi K."/>
        </authorList>
    </citation>
    <scope>NUCLEOTIDE SEQUENCE [LARGE SCALE GENOMIC DNA]</scope>
    <source>
        <strain evidence="23 24">JAMM 1380</strain>
    </source>
</reference>
<gene>
    <name evidence="23" type="primary">petA</name>
    <name evidence="23" type="ORF">NEJAP_0938</name>
</gene>
<dbReference type="NCBIfam" id="TIGR01416">
    <property type="entry name" value="Rieske_proteo"/>
    <property type="match status" value="1"/>
</dbReference>
<keyword evidence="24" id="KW-1185">Reference proteome</keyword>
<dbReference type="InterPro" id="IPR006317">
    <property type="entry name" value="Ubiquinol_cyt_c_Rdtase_Fe-S-su"/>
</dbReference>
<dbReference type="InterPro" id="IPR005805">
    <property type="entry name" value="Rieske_Fe-S_prot_C"/>
</dbReference>
<dbReference type="Gene3D" id="1.20.5.510">
    <property type="entry name" value="Single helix bin"/>
    <property type="match status" value="1"/>
</dbReference>
<dbReference type="PANTHER" id="PTHR10134">
    <property type="entry name" value="CYTOCHROME B-C1 COMPLEX SUBUNIT RIESKE, MITOCHONDRIAL"/>
    <property type="match status" value="1"/>
</dbReference>
<evidence type="ECO:0000256" key="2">
    <source>
        <dbReference type="ARBA" id="ARBA00004162"/>
    </source>
</evidence>
<evidence type="ECO:0000256" key="3">
    <source>
        <dbReference type="ARBA" id="ARBA00010651"/>
    </source>
</evidence>
<evidence type="ECO:0000256" key="17">
    <source>
        <dbReference type="ARBA" id="ARBA00023136"/>
    </source>
</evidence>
<keyword evidence="23" id="KW-0560">Oxidoreductase</keyword>
<evidence type="ECO:0000256" key="12">
    <source>
        <dbReference type="ARBA" id="ARBA00022967"/>
    </source>
</evidence>
<evidence type="ECO:0000256" key="21">
    <source>
        <dbReference type="RuleBase" id="RU004497"/>
    </source>
</evidence>
<dbReference type="AlphaFoldDB" id="A0A7R6PR63"/>
<comment type="function">
    <text evidence="1">Component of the ubiquinol-cytochrome c reductase complex (complex III or cytochrome b-c1 complex), which is a respiratory chain that generates an electrochemical potential coupled to ATP synthesis.</text>
</comment>
<evidence type="ECO:0000256" key="16">
    <source>
        <dbReference type="ARBA" id="ARBA00023014"/>
    </source>
</evidence>
<dbReference type="GO" id="GO:0005886">
    <property type="term" value="C:plasma membrane"/>
    <property type="evidence" value="ECO:0007669"/>
    <property type="project" value="UniProtKB-SubCell"/>
</dbReference>
<evidence type="ECO:0000256" key="6">
    <source>
        <dbReference type="ARBA" id="ARBA00019816"/>
    </source>
</evidence>
<evidence type="ECO:0000313" key="23">
    <source>
        <dbReference type="EMBL" id="BBB28895.1"/>
    </source>
</evidence>
<keyword evidence="10" id="KW-0001">2Fe-2S</keyword>
<name>A0A7R6PR63_9GAMM</name>
<evidence type="ECO:0000256" key="9">
    <source>
        <dbReference type="ARBA" id="ARBA00022692"/>
    </source>
</evidence>
<evidence type="ECO:0000256" key="5">
    <source>
        <dbReference type="ARBA" id="ARBA00012951"/>
    </source>
</evidence>
<comment type="miscellaneous">
    <text evidence="20">The Rieske protein is a high potential 2Fe-2S protein.</text>
</comment>
<evidence type="ECO:0000256" key="8">
    <source>
        <dbReference type="ARBA" id="ARBA00022475"/>
    </source>
</evidence>
<evidence type="ECO:0000256" key="19">
    <source>
        <dbReference type="ARBA" id="ARBA00029351"/>
    </source>
</evidence>
<dbReference type="RefSeq" id="WP_201349548.1">
    <property type="nucleotide sequence ID" value="NZ_AP014546.1"/>
</dbReference>
<dbReference type="PROSITE" id="PS51318">
    <property type="entry name" value="TAT"/>
    <property type="match status" value="1"/>
</dbReference>
<keyword evidence="13 20" id="KW-0249">Electron transport</keyword>
<dbReference type="InterPro" id="IPR036922">
    <property type="entry name" value="Rieske_2Fe-2S_sf"/>
</dbReference>
<comment type="subcellular location">
    <subcellularLocation>
        <location evidence="2">Cell membrane</location>
        <topology evidence="2">Single-pass membrane protein</topology>
    </subcellularLocation>
</comment>
<dbReference type="Pfam" id="PF00355">
    <property type="entry name" value="Rieske"/>
    <property type="match status" value="1"/>
</dbReference>
<evidence type="ECO:0000256" key="15">
    <source>
        <dbReference type="ARBA" id="ARBA00023004"/>
    </source>
</evidence>
<sequence length="199" mass="20986">MSNDGVNKGRRRLLIGATSAVGAVGAVGAAVPFVASWNPSAKAKAAGAPAKADISKLEPGQQMIVEWRGKPVWVVKRGEEALAALSSIDPGKLSDPDSEVPQQPAYIPNDADRSIRPDISVLVGICTHLGCSPSYKPEVGPQEFDANWVGGFYCPCHGSRFDLSGRVYKGSPAPTNLVIPPHKYEGEDIIIVGVDQENA</sequence>
<keyword evidence="12" id="KW-1278">Translocase</keyword>
<dbReference type="PROSITE" id="PS51296">
    <property type="entry name" value="RIESKE"/>
    <property type="match status" value="1"/>
</dbReference>
<evidence type="ECO:0000256" key="4">
    <source>
        <dbReference type="ARBA" id="ARBA00011649"/>
    </source>
</evidence>
<organism evidence="23 24">
    <name type="scientific">Neptunomonas japonica JAMM 1380</name>
    <dbReference type="NCBI Taxonomy" id="1441457"/>
    <lineage>
        <taxon>Bacteria</taxon>
        <taxon>Pseudomonadati</taxon>
        <taxon>Pseudomonadota</taxon>
        <taxon>Gammaproteobacteria</taxon>
        <taxon>Oceanospirillales</taxon>
        <taxon>Oceanospirillaceae</taxon>
        <taxon>Neptunomonas</taxon>
    </lineage>
</organism>
<evidence type="ECO:0000256" key="1">
    <source>
        <dbReference type="ARBA" id="ARBA00002444"/>
    </source>
</evidence>
<dbReference type="InterPro" id="IPR017941">
    <property type="entry name" value="Rieske_2Fe-2S"/>
</dbReference>
<dbReference type="Proteomes" id="UP000595332">
    <property type="component" value="Chromosome"/>
</dbReference>
<keyword evidence="8" id="KW-1003">Cell membrane</keyword>
<comment type="similarity">
    <text evidence="3">Belongs to the Rieske iron-sulfur protein family.</text>
</comment>
<accession>A0A7R6PR63</accession>
<dbReference type="EMBL" id="AP014546">
    <property type="protein sequence ID" value="BBB28895.1"/>
    <property type="molecule type" value="Genomic_DNA"/>
</dbReference>
<dbReference type="SUPFAM" id="SSF50022">
    <property type="entry name" value="ISP domain"/>
    <property type="match status" value="1"/>
</dbReference>
<dbReference type="InterPro" id="IPR006311">
    <property type="entry name" value="TAT_signal"/>
</dbReference>
<evidence type="ECO:0000256" key="20">
    <source>
        <dbReference type="RuleBase" id="RU004494"/>
    </source>
</evidence>
<protein>
    <recommendedName>
        <fullName evidence="6 20">Ubiquinol-cytochrome c reductase iron-sulfur subunit</fullName>
        <ecNumber evidence="5 20">7.1.1.8</ecNumber>
    </recommendedName>
</protein>
<evidence type="ECO:0000256" key="10">
    <source>
        <dbReference type="ARBA" id="ARBA00022714"/>
    </source>
</evidence>
<dbReference type="InterPro" id="IPR014349">
    <property type="entry name" value="Rieske_Fe-S_prot"/>
</dbReference>
<comment type="cofactor">
    <cofactor evidence="20">
        <name>[2Fe-2S] cluster</name>
        <dbReference type="ChEBI" id="CHEBI:190135"/>
    </cofactor>
    <text evidence="20">Binds 1 [2Fe-2S] cluster per subunit.</text>
</comment>
<dbReference type="GO" id="GO:0046872">
    <property type="term" value="F:metal ion binding"/>
    <property type="evidence" value="ECO:0007669"/>
    <property type="project" value="UniProtKB-KW"/>
</dbReference>
<dbReference type="KEGG" id="njp:NEJAP_0938"/>
<evidence type="ECO:0000313" key="24">
    <source>
        <dbReference type="Proteomes" id="UP000595332"/>
    </source>
</evidence>
<dbReference type="PRINTS" id="PR00162">
    <property type="entry name" value="RIESKE"/>
</dbReference>
<evidence type="ECO:0000256" key="14">
    <source>
        <dbReference type="ARBA" id="ARBA00022989"/>
    </source>
</evidence>
<keyword evidence="7 20" id="KW-0813">Transport</keyword>
<evidence type="ECO:0000256" key="13">
    <source>
        <dbReference type="ARBA" id="ARBA00022982"/>
    </source>
</evidence>
<dbReference type="Pfam" id="PF10399">
    <property type="entry name" value="UCR_Fe-S_N"/>
    <property type="match status" value="1"/>
</dbReference>
<dbReference type="CDD" id="cd03470">
    <property type="entry name" value="Rieske_cytochrome_bc1"/>
    <property type="match status" value="1"/>
</dbReference>
<keyword evidence="14" id="KW-1133">Transmembrane helix</keyword>
<dbReference type="InterPro" id="IPR019470">
    <property type="entry name" value="Ubiq_cytC_Rdtase_Fe-S_su_TAT"/>
</dbReference>
<keyword evidence="15" id="KW-0408">Iron</keyword>
<feature type="domain" description="Rieske" evidence="22">
    <location>
        <begin position="80"/>
        <end position="191"/>
    </location>
</feature>
<comment type="catalytic activity">
    <reaction evidence="19 20">
        <text>a quinol + 2 Fe(III)-[cytochrome c](out) = a quinone + 2 Fe(II)-[cytochrome c](out) + 2 H(+)(out)</text>
        <dbReference type="Rhea" id="RHEA:11484"/>
        <dbReference type="Rhea" id="RHEA-COMP:10350"/>
        <dbReference type="Rhea" id="RHEA-COMP:14399"/>
        <dbReference type="ChEBI" id="CHEBI:15378"/>
        <dbReference type="ChEBI" id="CHEBI:24646"/>
        <dbReference type="ChEBI" id="CHEBI:29033"/>
        <dbReference type="ChEBI" id="CHEBI:29034"/>
        <dbReference type="ChEBI" id="CHEBI:132124"/>
        <dbReference type="EC" id="7.1.1.8"/>
    </reaction>
</comment>
<evidence type="ECO:0000256" key="7">
    <source>
        <dbReference type="ARBA" id="ARBA00022448"/>
    </source>
</evidence>
<keyword evidence="18" id="KW-1015">Disulfide bond</keyword>
<dbReference type="GO" id="GO:0008121">
    <property type="term" value="F:quinol-cytochrome-c reductase activity"/>
    <property type="evidence" value="ECO:0007669"/>
    <property type="project" value="UniProtKB-EC"/>
</dbReference>
<dbReference type="EC" id="7.1.1.8" evidence="5 20"/>
<evidence type="ECO:0000256" key="11">
    <source>
        <dbReference type="ARBA" id="ARBA00022723"/>
    </source>
</evidence>
<keyword evidence="11" id="KW-0479">Metal-binding</keyword>
<proteinExistence type="inferred from homology"/>
<keyword evidence="16" id="KW-0411">Iron-sulfur</keyword>
<comment type="subunit">
    <text evidence="4 21">The main subunits of complex b-c1 are: cytochrome b, cytochrome c1 and the Rieske protein.</text>
</comment>